<dbReference type="AlphaFoldDB" id="A0A0A8ZSL9"/>
<sequence length="20" mass="2334">MHTPCVHKQTLAHEQVDMDI</sequence>
<dbReference type="EMBL" id="GBRH01256104">
    <property type="protein sequence ID" value="JAD41791.1"/>
    <property type="molecule type" value="Transcribed_RNA"/>
</dbReference>
<accession>A0A0A8ZSL9</accession>
<protein>
    <submittedName>
        <fullName evidence="2">Uncharacterized protein</fullName>
    </submittedName>
</protein>
<organism evidence="2">
    <name type="scientific">Arundo donax</name>
    <name type="common">Giant reed</name>
    <name type="synonym">Donax arundinaceus</name>
    <dbReference type="NCBI Taxonomy" id="35708"/>
    <lineage>
        <taxon>Eukaryota</taxon>
        <taxon>Viridiplantae</taxon>
        <taxon>Streptophyta</taxon>
        <taxon>Embryophyta</taxon>
        <taxon>Tracheophyta</taxon>
        <taxon>Spermatophyta</taxon>
        <taxon>Magnoliopsida</taxon>
        <taxon>Liliopsida</taxon>
        <taxon>Poales</taxon>
        <taxon>Poaceae</taxon>
        <taxon>PACMAD clade</taxon>
        <taxon>Arundinoideae</taxon>
        <taxon>Arundineae</taxon>
        <taxon>Arundo</taxon>
    </lineage>
</organism>
<reference evidence="2" key="2">
    <citation type="journal article" date="2015" name="Data Brief">
        <title>Shoot transcriptome of the giant reed, Arundo donax.</title>
        <authorList>
            <person name="Barrero R.A."/>
            <person name="Guerrero F.D."/>
            <person name="Moolhuijzen P."/>
            <person name="Goolsby J.A."/>
            <person name="Tidwell J."/>
            <person name="Bellgard S.E."/>
            <person name="Bellgard M.I."/>
        </authorList>
    </citation>
    <scope>NUCLEOTIDE SEQUENCE</scope>
    <source>
        <tissue evidence="2">Shoot tissue taken approximately 20 cm above the soil surface</tissue>
    </source>
</reference>
<evidence type="ECO:0000256" key="1">
    <source>
        <dbReference type="SAM" id="MobiDB-lite"/>
    </source>
</evidence>
<feature type="region of interest" description="Disordered" evidence="1">
    <location>
        <begin position="1"/>
        <end position="20"/>
    </location>
</feature>
<evidence type="ECO:0000313" key="2">
    <source>
        <dbReference type="EMBL" id="JAD41791.1"/>
    </source>
</evidence>
<reference evidence="2" key="1">
    <citation type="submission" date="2014-09" db="EMBL/GenBank/DDBJ databases">
        <authorList>
            <person name="Magalhaes I.L.F."/>
            <person name="Oliveira U."/>
            <person name="Santos F.R."/>
            <person name="Vidigal T.H.D.A."/>
            <person name="Brescovit A.D."/>
            <person name="Santos A.J."/>
        </authorList>
    </citation>
    <scope>NUCLEOTIDE SEQUENCE</scope>
    <source>
        <tissue evidence="2">Shoot tissue taken approximately 20 cm above the soil surface</tissue>
    </source>
</reference>
<proteinExistence type="predicted"/>
<name>A0A0A8ZSL9_ARUDO</name>